<dbReference type="OrthoDB" id="10254988at2759"/>
<name>A0A368FI86_ANCCA</name>
<evidence type="ECO:0000256" key="1">
    <source>
        <dbReference type="SAM" id="MobiDB-lite"/>
    </source>
</evidence>
<proteinExistence type="predicted"/>
<reference evidence="2 3" key="1">
    <citation type="submission" date="2014-10" db="EMBL/GenBank/DDBJ databases">
        <title>Draft genome of the hookworm Ancylostoma caninum.</title>
        <authorList>
            <person name="Mitreva M."/>
        </authorList>
    </citation>
    <scope>NUCLEOTIDE SEQUENCE [LARGE SCALE GENOMIC DNA]</scope>
    <source>
        <strain evidence="2 3">Baltimore</strain>
    </source>
</reference>
<dbReference type="AlphaFoldDB" id="A0A368FI86"/>
<feature type="region of interest" description="Disordered" evidence="1">
    <location>
        <begin position="1"/>
        <end position="24"/>
    </location>
</feature>
<dbReference type="Proteomes" id="UP000252519">
    <property type="component" value="Unassembled WGS sequence"/>
</dbReference>
<sequence>MDGPNHVPRESFGSLADEMADSERSEVMQLRLENRKLRAHLDSTEKYGIFHDTLNGGVSRIGAVES</sequence>
<dbReference type="EMBL" id="JOJR01001203">
    <property type="protein sequence ID" value="RCN31853.1"/>
    <property type="molecule type" value="Genomic_DNA"/>
</dbReference>
<evidence type="ECO:0000313" key="2">
    <source>
        <dbReference type="EMBL" id="RCN31853.1"/>
    </source>
</evidence>
<evidence type="ECO:0000313" key="3">
    <source>
        <dbReference type="Proteomes" id="UP000252519"/>
    </source>
</evidence>
<keyword evidence="3" id="KW-1185">Reference proteome</keyword>
<organism evidence="2 3">
    <name type="scientific">Ancylostoma caninum</name>
    <name type="common">Dog hookworm</name>
    <dbReference type="NCBI Taxonomy" id="29170"/>
    <lineage>
        <taxon>Eukaryota</taxon>
        <taxon>Metazoa</taxon>
        <taxon>Ecdysozoa</taxon>
        <taxon>Nematoda</taxon>
        <taxon>Chromadorea</taxon>
        <taxon>Rhabditida</taxon>
        <taxon>Rhabditina</taxon>
        <taxon>Rhabditomorpha</taxon>
        <taxon>Strongyloidea</taxon>
        <taxon>Ancylostomatidae</taxon>
        <taxon>Ancylostomatinae</taxon>
        <taxon>Ancylostoma</taxon>
    </lineage>
</organism>
<accession>A0A368FI86</accession>
<protein>
    <submittedName>
        <fullName evidence="2">Uncharacterized protein</fullName>
    </submittedName>
</protein>
<comment type="caution">
    <text evidence="2">The sequence shown here is derived from an EMBL/GenBank/DDBJ whole genome shotgun (WGS) entry which is preliminary data.</text>
</comment>
<gene>
    <name evidence="2" type="ORF">ANCCAN_22352</name>
</gene>